<keyword evidence="6" id="KW-0378">Hydrolase</keyword>
<name>A0A0D2UT15_CAPO3</name>
<dbReference type="InterPro" id="IPR020084">
    <property type="entry name" value="NUDIX_hydrolase_CS"/>
</dbReference>
<dbReference type="PANTHER" id="PTHR23114:SF17">
    <property type="entry name" value="M7GPPPN-MRNA HYDROLASE"/>
    <property type="match status" value="1"/>
</dbReference>
<dbReference type="EMBL" id="KE346376">
    <property type="protein sequence ID" value="KJE98086.1"/>
    <property type="molecule type" value="Genomic_DNA"/>
</dbReference>
<evidence type="ECO:0000313" key="12">
    <source>
        <dbReference type="Proteomes" id="UP000008743"/>
    </source>
</evidence>
<feature type="compositionally biased region" description="Low complexity" evidence="9">
    <location>
        <begin position="96"/>
        <end position="131"/>
    </location>
</feature>
<dbReference type="FunFam" id="3.90.79.10:FF:000003">
    <property type="entry name" value="M7GpppN-mRNA hydrolase isoform 2"/>
    <property type="match status" value="1"/>
</dbReference>
<keyword evidence="7" id="KW-0694">RNA-binding</keyword>
<feature type="region of interest" description="Disordered" evidence="9">
    <location>
        <begin position="70"/>
        <end position="131"/>
    </location>
</feature>
<dbReference type="InterPro" id="IPR000086">
    <property type="entry name" value="NUDIX_hydrolase_dom"/>
</dbReference>
<dbReference type="InterPro" id="IPR015797">
    <property type="entry name" value="NUDIX_hydrolase-like_dom_sf"/>
</dbReference>
<comment type="cofactor">
    <cofactor evidence="1">
        <name>Mn(2+)</name>
        <dbReference type="ChEBI" id="CHEBI:29035"/>
    </cofactor>
</comment>
<dbReference type="CDD" id="cd03672">
    <property type="entry name" value="NUDIX_Dcp2p_Nudt20"/>
    <property type="match status" value="1"/>
</dbReference>
<proteinExistence type="inferred from homology"/>
<dbReference type="STRING" id="595528.A0A0D2UT15"/>
<dbReference type="InterPro" id="IPR044099">
    <property type="entry name" value="Dcp2_NUDIX"/>
</dbReference>
<keyword evidence="5" id="KW-0479">Metal-binding</keyword>
<dbReference type="AlphaFoldDB" id="A0A0D2UT15"/>
<comment type="similarity">
    <text evidence="3">Belongs to the Nudix hydrolase family. DCP2 subfamily.</text>
</comment>
<protein>
    <recommendedName>
        <fullName evidence="10">Nudix hydrolase domain-containing protein</fullName>
    </recommendedName>
</protein>
<evidence type="ECO:0000256" key="4">
    <source>
        <dbReference type="ARBA" id="ARBA00022490"/>
    </source>
</evidence>
<dbReference type="PhylomeDB" id="A0A0D2UT15"/>
<dbReference type="Gene3D" id="1.10.10.1050">
    <property type="entry name" value="Dcp2, box A domain"/>
    <property type="match status" value="1"/>
</dbReference>
<dbReference type="Pfam" id="PF00293">
    <property type="entry name" value="NUDIX"/>
    <property type="match status" value="1"/>
</dbReference>
<evidence type="ECO:0000259" key="10">
    <source>
        <dbReference type="PROSITE" id="PS51462"/>
    </source>
</evidence>
<sequence length="563" mass="62336">MQHPPGNMMGWQPQQQQQQQQQQSGAGPAVLQPHPMMMMMMMPMQPMPPMQSMQPMPPMQPMGIGMGMGMGMGMMQQPAPAWSSMMSPGPPPPPSSSSSQGQHQQHQPIPLHQTPVQQQQQQLQQLTSQTPSEAVSLENALDDLCSRFLTTIPEDELSSFERILFAIEQAHWFYLDFYRLQNPALPKFSLKAFATKNIGADSLFHHIPEFRQYAQNADEIFANFIQYKVRVPVYGAILLNPSMDLCVMVKGFGKNAGWAFPRGKVNKDEDAFDCAAREVMEETGFDITTLANPSSPYIELTVQEQLSRLYLVQNVPEDSVFETKTRNEISSIEWHPVQSLPTFQDYRKGDKRAKAFWLVLPQIQPLKDWVKKTKSGKNAPPKSILPRPATEPQLGSYHVQPSPPPPQRVASDLDHSQNLKAILGVGSRSSASATPIQAPSPMPPPTTLSPDELAAQQLQVSKALLAMIKRTAPHDQPQQPVADAGKLSNQPTIAPAPVPRTLAERYPTTKGNLLSALLKPNQSPTELEKDAFGILHFHSNAWTNFGLNVDALVAELAPADGQH</sequence>
<reference evidence="12" key="1">
    <citation type="submission" date="2011-02" db="EMBL/GenBank/DDBJ databases">
        <title>The Genome Sequence of Capsaspora owczarzaki ATCC 30864.</title>
        <authorList>
            <person name="Russ C."/>
            <person name="Cuomo C."/>
            <person name="Burger G."/>
            <person name="Gray M.W."/>
            <person name="Holland P.W.H."/>
            <person name="King N."/>
            <person name="Lang F.B.F."/>
            <person name="Roger A.J."/>
            <person name="Ruiz-Trillo I."/>
            <person name="Young S.K."/>
            <person name="Zeng Q."/>
            <person name="Gargeya S."/>
            <person name="Alvarado L."/>
            <person name="Berlin A."/>
            <person name="Chapman S.B."/>
            <person name="Chen Z."/>
            <person name="Freedman E."/>
            <person name="Gellesch M."/>
            <person name="Goldberg J."/>
            <person name="Griggs A."/>
            <person name="Gujja S."/>
            <person name="Heilman E."/>
            <person name="Heiman D."/>
            <person name="Howarth C."/>
            <person name="Mehta T."/>
            <person name="Neiman D."/>
            <person name="Pearson M."/>
            <person name="Roberts A."/>
            <person name="Saif S."/>
            <person name="Shea T."/>
            <person name="Shenoy N."/>
            <person name="Sisk P."/>
            <person name="Stolte C."/>
            <person name="Sykes S."/>
            <person name="White J."/>
            <person name="Yandava C."/>
            <person name="Haas B."/>
            <person name="Nusbaum C."/>
            <person name="Birren B."/>
        </authorList>
    </citation>
    <scope>NUCLEOTIDE SEQUENCE</scope>
    <source>
        <strain evidence="12">ATCC 30864</strain>
    </source>
</reference>
<accession>A0A0D2UT15</accession>
<evidence type="ECO:0000256" key="8">
    <source>
        <dbReference type="ARBA" id="ARBA00023211"/>
    </source>
</evidence>
<keyword evidence="4" id="KW-0963">Cytoplasm</keyword>
<evidence type="ECO:0000256" key="6">
    <source>
        <dbReference type="ARBA" id="ARBA00022801"/>
    </source>
</evidence>
<dbReference type="InParanoid" id="A0A0D2UT15"/>
<dbReference type="GO" id="GO:0000932">
    <property type="term" value="C:P-body"/>
    <property type="evidence" value="ECO:0007669"/>
    <property type="project" value="TreeGrafter"/>
</dbReference>
<dbReference type="SUPFAM" id="SSF55811">
    <property type="entry name" value="Nudix"/>
    <property type="match status" value="1"/>
</dbReference>
<dbReference type="InterPro" id="IPR007722">
    <property type="entry name" value="DCP2_BoxA"/>
</dbReference>
<dbReference type="PANTHER" id="PTHR23114">
    <property type="entry name" value="M7GPPPN-MRNA HYDROLASE"/>
    <property type="match status" value="1"/>
</dbReference>
<organism evidence="11 12">
    <name type="scientific">Capsaspora owczarzaki (strain ATCC 30864)</name>
    <dbReference type="NCBI Taxonomy" id="595528"/>
    <lineage>
        <taxon>Eukaryota</taxon>
        <taxon>Filasterea</taxon>
        <taxon>Capsaspora</taxon>
    </lineage>
</organism>
<evidence type="ECO:0000256" key="3">
    <source>
        <dbReference type="ARBA" id="ARBA00005279"/>
    </source>
</evidence>
<dbReference type="GO" id="GO:0030145">
    <property type="term" value="F:manganese ion binding"/>
    <property type="evidence" value="ECO:0007669"/>
    <property type="project" value="InterPro"/>
</dbReference>
<keyword evidence="12" id="KW-1185">Reference proteome</keyword>
<feature type="region of interest" description="Disordered" evidence="9">
    <location>
        <begin position="427"/>
        <end position="450"/>
    </location>
</feature>
<dbReference type="GO" id="GO:0003723">
    <property type="term" value="F:RNA binding"/>
    <property type="evidence" value="ECO:0007669"/>
    <property type="project" value="UniProtKB-KW"/>
</dbReference>
<evidence type="ECO:0000256" key="9">
    <source>
        <dbReference type="SAM" id="MobiDB-lite"/>
    </source>
</evidence>
<feature type="region of interest" description="Disordered" evidence="9">
    <location>
        <begin position="1"/>
        <end position="31"/>
    </location>
</feature>
<evidence type="ECO:0000256" key="1">
    <source>
        <dbReference type="ARBA" id="ARBA00001936"/>
    </source>
</evidence>
<feature type="compositionally biased region" description="Polar residues" evidence="9">
    <location>
        <begin position="427"/>
        <end position="437"/>
    </location>
</feature>
<comment type="subcellular location">
    <subcellularLocation>
        <location evidence="2">Cytoplasm</location>
    </subcellularLocation>
</comment>
<dbReference type="GO" id="GO:0000290">
    <property type="term" value="P:deadenylation-dependent decapping of nuclear-transcribed mRNA"/>
    <property type="evidence" value="ECO:0007669"/>
    <property type="project" value="InterPro"/>
</dbReference>
<dbReference type="eggNOG" id="KOG2937">
    <property type="taxonomic scope" value="Eukaryota"/>
</dbReference>
<gene>
    <name evidence="11" type="ORF">CAOG_008112</name>
</gene>
<dbReference type="GO" id="GO:0000184">
    <property type="term" value="P:nuclear-transcribed mRNA catabolic process, nonsense-mediated decay"/>
    <property type="evidence" value="ECO:0007669"/>
    <property type="project" value="InterPro"/>
</dbReference>
<dbReference type="Pfam" id="PF05026">
    <property type="entry name" value="DCP2"/>
    <property type="match status" value="1"/>
</dbReference>
<dbReference type="SUPFAM" id="SSF140586">
    <property type="entry name" value="Dcp2 domain-like"/>
    <property type="match status" value="1"/>
</dbReference>
<feature type="region of interest" description="Disordered" evidence="9">
    <location>
        <begin position="372"/>
        <end position="412"/>
    </location>
</feature>
<keyword evidence="8" id="KW-0464">Manganese</keyword>
<dbReference type="Proteomes" id="UP000008743">
    <property type="component" value="Unassembled WGS sequence"/>
</dbReference>
<evidence type="ECO:0000256" key="5">
    <source>
        <dbReference type="ARBA" id="ARBA00022723"/>
    </source>
</evidence>
<evidence type="ECO:0000256" key="7">
    <source>
        <dbReference type="ARBA" id="ARBA00022884"/>
    </source>
</evidence>
<feature type="compositionally biased region" description="Low complexity" evidence="9">
    <location>
        <begin position="73"/>
        <end position="87"/>
    </location>
</feature>
<evidence type="ECO:0000313" key="11">
    <source>
        <dbReference type="EMBL" id="KJE98086.1"/>
    </source>
</evidence>
<dbReference type="OrthoDB" id="18996at2759"/>
<feature type="region of interest" description="Disordered" evidence="9">
    <location>
        <begin position="473"/>
        <end position="500"/>
    </location>
</feature>
<feature type="domain" description="Nudix hydrolase" evidence="10">
    <location>
        <begin position="229"/>
        <end position="359"/>
    </location>
</feature>
<dbReference type="SMART" id="SM01125">
    <property type="entry name" value="DCP2"/>
    <property type="match status" value="1"/>
</dbReference>
<evidence type="ECO:0000256" key="2">
    <source>
        <dbReference type="ARBA" id="ARBA00004496"/>
    </source>
</evidence>
<dbReference type="InterPro" id="IPR036189">
    <property type="entry name" value="DCP2_BoxA_sf"/>
</dbReference>
<dbReference type="Gene3D" id="3.90.79.10">
    <property type="entry name" value="Nucleoside Triphosphate Pyrophosphohydrolase"/>
    <property type="match status" value="1"/>
</dbReference>
<feature type="compositionally biased region" description="Pro residues" evidence="9">
    <location>
        <begin position="438"/>
        <end position="447"/>
    </location>
</feature>
<feature type="compositionally biased region" description="Low complexity" evidence="9">
    <location>
        <begin position="12"/>
        <end position="23"/>
    </location>
</feature>
<dbReference type="GO" id="GO:0140933">
    <property type="term" value="F:5'-(N(7)-methylguanosine 5'-triphospho)-[mRNA] hydrolase activity"/>
    <property type="evidence" value="ECO:0007669"/>
    <property type="project" value="InterPro"/>
</dbReference>
<dbReference type="PROSITE" id="PS51462">
    <property type="entry name" value="NUDIX"/>
    <property type="match status" value="1"/>
</dbReference>
<dbReference type="PROSITE" id="PS00893">
    <property type="entry name" value="NUDIX_BOX"/>
    <property type="match status" value="1"/>
</dbReference>